<evidence type="ECO:0000313" key="1">
    <source>
        <dbReference type="EMBL" id="CDJ36855.1"/>
    </source>
</evidence>
<dbReference type="Proteomes" id="UP000030744">
    <property type="component" value="Unassembled WGS sequence"/>
</dbReference>
<reference evidence="1" key="2">
    <citation type="submission" date="2013-10" db="EMBL/GenBank/DDBJ databases">
        <authorList>
            <person name="Aslett M."/>
        </authorList>
    </citation>
    <scope>NUCLEOTIDE SEQUENCE [LARGE SCALE GENOMIC DNA]</scope>
    <source>
        <strain evidence="1">Houghton</strain>
    </source>
</reference>
<evidence type="ECO:0000313" key="2">
    <source>
        <dbReference type="Proteomes" id="UP000030744"/>
    </source>
</evidence>
<dbReference type="AlphaFoldDB" id="U6KFS5"/>
<dbReference type="VEuPathDB" id="ToxoDB:EMH_0097560"/>
<dbReference type="RefSeq" id="XP_037879143.1">
    <property type="nucleotide sequence ID" value="XM_038021959.1"/>
</dbReference>
<dbReference type="OrthoDB" id="10500766at2759"/>
<sequence length="162" mass="17565">MLSSLTLWALVPEEAQHQHIKHVSMSVQVVGTPPSAQGIGFSSVSQSPAGVMLPTEQTWGTLPGQPASTVPGFFIQEPGEKRSNLADVGEQLVRVFFRKRVSSTGVWSRVFWGIQTPGGCSPKTEFPYYLVMGTKLADVPVPVGKNCMVIIQLDQKVRTATI</sequence>
<accession>U6KFS5</accession>
<gene>
    <name evidence="1" type="ORF">EMH_0097560</name>
</gene>
<dbReference type="EMBL" id="HG737115">
    <property type="protein sequence ID" value="CDJ36855.1"/>
    <property type="molecule type" value="Genomic_DNA"/>
</dbReference>
<reference evidence="1" key="1">
    <citation type="submission" date="2013-10" db="EMBL/GenBank/DDBJ databases">
        <title>Genomic analysis of the causative agents of coccidiosis in chickens.</title>
        <authorList>
            <person name="Reid A.J."/>
            <person name="Blake D."/>
            <person name="Billington K."/>
            <person name="Browne H."/>
            <person name="Dunn M."/>
            <person name="Hung S."/>
            <person name="Kawahara F."/>
            <person name="Miranda-Saavedra D."/>
            <person name="Mourier T."/>
            <person name="Nagra H."/>
            <person name="Otto T.D."/>
            <person name="Rawlings N."/>
            <person name="Sanchez A."/>
            <person name="Sanders M."/>
            <person name="Subramaniam C."/>
            <person name="Tay Y."/>
            <person name="Dear P."/>
            <person name="Doerig C."/>
            <person name="Gruber A."/>
            <person name="Parkinson J."/>
            <person name="Shirley M."/>
            <person name="Wan K.L."/>
            <person name="Berriman M."/>
            <person name="Tomley F."/>
            <person name="Pain A."/>
        </authorList>
    </citation>
    <scope>NUCLEOTIDE SEQUENCE [LARGE SCALE GENOMIC DNA]</scope>
    <source>
        <strain evidence="1">Houghton</strain>
    </source>
</reference>
<dbReference type="GeneID" id="60404771"/>
<protein>
    <submittedName>
        <fullName evidence="1">Uncharacterized protein</fullName>
    </submittedName>
</protein>
<organism evidence="1 2">
    <name type="scientific">Eimeria mitis</name>
    <dbReference type="NCBI Taxonomy" id="44415"/>
    <lineage>
        <taxon>Eukaryota</taxon>
        <taxon>Sar</taxon>
        <taxon>Alveolata</taxon>
        <taxon>Apicomplexa</taxon>
        <taxon>Conoidasida</taxon>
        <taxon>Coccidia</taxon>
        <taxon>Eucoccidiorida</taxon>
        <taxon>Eimeriorina</taxon>
        <taxon>Eimeriidae</taxon>
        <taxon>Eimeria</taxon>
    </lineage>
</organism>
<name>U6KFS5_9EIME</name>
<proteinExistence type="predicted"/>
<keyword evidence="2" id="KW-1185">Reference proteome</keyword>